<evidence type="ECO:0000256" key="1">
    <source>
        <dbReference type="PIRSR" id="PIRSR640255-1"/>
    </source>
</evidence>
<keyword evidence="2" id="KW-0479">Metal-binding</keyword>
<dbReference type="Pfam" id="PF01223">
    <property type="entry name" value="Endonuclease_NS"/>
    <property type="match status" value="1"/>
</dbReference>
<dbReference type="OrthoDB" id="9811262at2"/>
<keyword evidence="7" id="KW-1185">Reference proteome</keyword>
<keyword evidence="6" id="KW-0255">Endonuclease</keyword>
<dbReference type="Proteomes" id="UP000014174">
    <property type="component" value="Unassembled WGS sequence"/>
</dbReference>
<dbReference type="InterPro" id="IPR044929">
    <property type="entry name" value="DNA/RNA_non-sp_Endonuclease_sf"/>
</dbReference>
<dbReference type="InterPro" id="IPR044925">
    <property type="entry name" value="His-Me_finger_sf"/>
</dbReference>
<name>R9GVS4_9SPHI</name>
<dbReference type="Gene3D" id="3.40.570.10">
    <property type="entry name" value="Extracellular Endonuclease, subunit A"/>
    <property type="match status" value="1"/>
</dbReference>
<feature type="domain" description="DNA/RNA non-specific endonuclease/pyrophosphatase/phosphodiesterase" evidence="5">
    <location>
        <begin position="240"/>
        <end position="453"/>
    </location>
</feature>
<reference evidence="6 7" key="1">
    <citation type="journal article" date="2013" name="Genome Announc.">
        <title>Draft Genome Sequence of Arcticibacter svalbardensis Strain MN12-7T, a Member of the Family Sphingobacteriaceae Isolated from an Arctic Soil Sample.</title>
        <authorList>
            <person name="Shivaji S."/>
            <person name="Ara S."/>
            <person name="Prasad S."/>
            <person name="Manasa B.P."/>
            <person name="Begum Z."/>
            <person name="Singh A."/>
            <person name="Kumar Pinnaka A."/>
        </authorList>
    </citation>
    <scope>NUCLEOTIDE SEQUENCE [LARGE SCALE GENOMIC DNA]</scope>
    <source>
        <strain evidence="6 7">MN12-7</strain>
    </source>
</reference>
<dbReference type="InterPro" id="IPR001604">
    <property type="entry name" value="Endo_G_ENPP1-like_dom"/>
</dbReference>
<dbReference type="GO" id="GO:0046872">
    <property type="term" value="F:metal ion binding"/>
    <property type="evidence" value="ECO:0007669"/>
    <property type="project" value="UniProtKB-KW"/>
</dbReference>
<dbReference type="AlphaFoldDB" id="R9GVS4"/>
<dbReference type="GO" id="GO:0016787">
    <property type="term" value="F:hydrolase activity"/>
    <property type="evidence" value="ECO:0007669"/>
    <property type="project" value="InterPro"/>
</dbReference>
<evidence type="ECO:0000256" key="3">
    <source>
        <dbReference type="SAM" id="MobiDB-lite"/>
    </source>
</evidence>
<keyword evidence="6" id="KW-0540">Nuclease</keyword>
<dbReference type="SUPFAM" id="SSF54060">
    <property type="entry name" value="His-Me finger endonucleases"/>
    <property type="match status" value="1"/>
</dbReference>
<gene>
    <name evidence="6" type="ORF">ADIARSV_3800</name>
</gene>
<dbReference type="SMART" id="SM00892">
    <property type="entry name" value="Endonuclease_NS"/>
    <property type="match status" value="1"/>
</dbReference>
<dbReference type="PANTHER" id="PTHR13966">
    <property type="entry name" value="ENDONUCLEASE RELATED"/>
    <property type="match status" value="1"/>
</dbReference>
<dbReference type="STRING" id="1150600.ADIARSV_3800"/>
<dbReference type="EMBL" id="AQPN01000135">
    <property type="protein sequence ID" value="EOR93034.1"/>
    <property type="molecule type" value="Genomic_DNA"/>
</dbReference>
<feature type="compositionally biased region" description="Low complexity" evidence="3">
    <location>
        <begin position="192"/>
        <end position="207"/>
    </location>
</feature>
<evidence type="ECO:0000313" key="7">
    <source>
        <dbReference type="Proteomes" id="UP000014174"/>
    </source>
</evidence>
<feature type="domain" description="ENPP1-3/EXOG-like endonuclease/phosphodiesterase" evidence="4">
    <location>
        <begin position="241"/>
        <end position="453"/>
    </location>
</feature>
<proteinExistence type="predicted"/>
<dbReference type="GO" id="GO:0003676">
    <property type="term" value="F:nucleic acid binding"/>
    <property type="evidence" value="ECO:0007669"/>
    <property type="project" value="InterPro"/>
</dbReference>
<comment type="caution">
    <text evidence="6">The sequence shown here is derived from an EMBL/GenBank/DDBJ whole genome shotgun (WGS) entry which is preliminary data.</text>
</comment>
<protein>
    <submittedName>
        <fullName evidence="6">DNA/RNA non-specific endonuclease</fullName>
    </submittedName>
</protein>
<feature type="active site" description="Proton acceptor" evidence="1">
    <location>
        <position position="304"/>
    </location>
</feature>
<feature type="binding site" evidence="2">
    <location>
        <position position="335"/>
    </location>
    <ligand>
        <name>Mg(2+)</name>
        <dbReference type="ChEBI" id="CHEBI:18420"/>
        <note>catalytic</note>
    </ligand>
</feature>
<dbReference type="CDD" id="cd00091">
    <property type="entry name" value="NUC"/>
    <property type="match status" value="1"/>
</dbReference>
<organism evidence="6 7">
    <name type="scientific">Arcticibacter svalbardensis MN12-7</name>
    <dbReference type="NCBI Taxonomy" id="1150600"/>
    <lineage>
        <taxon>Bacteria</taxon>
        <taxon>Pseudomonadati</taxon>
        <taxon>Bacteroidota</taxon>
        <taxon>Sphingobacteriia</taxon>
        <taxon>Sphingobacteriales</taxon>
        <taxon>Sphingobacteriaceae</taxon>
        <taxon>Arcticibacter</taxon>
    </lineage>
</organism>
<keyword evidence="6" id="KW-0378">Hydrolase</keyword>
<sequence>MLTLSACSKKDDMKLDDTPDPVDTPSVPKPYSITEDFDAGTKGAYAVDSVQLLTGKWTLSDALIGNLAADAKNGTKSIRLRNGYVAMNFDVAGLKTLYIKHAKYGTDATSTWQLLMSADGGKTYTQVGADISETSTTLVTDSFSVAATGKVRFQIKKIGTTRINLDDITFKGTGDPGVTVGAPDTEPGDSPGTGTATPGRGTPIAGPDAPSATGDNSNLLMGNPSNAESAAIMADNYLIDQHYYTESYSMSQGHPKWVSWHLDASNITGVASRQDNFASFTGLPNSWYQVQSTSYSGSGFDRGHNCPSADRTSSVEANSSTFLMTNMIPQAPNNNQKSWASFESYLRTLVLSGNEIYIIMGTYGTGGVGSVSTTVTRTINDGKVNVPANVWKVAVVLPVGNGDISRVSSATRVIAINTPNMNSIDADWHKYIVTTRDIETATGYNILSSLPQNVQDVIEKVKDSGN</sequence>
<evidence type="ECO:0000259" key="4">
    <source>
        <dbReference type="SMART" id="SM00477"/>
    </source>
</evidence>
<dbReference type="SMART" id="SM00477">
    <property type="entry name" value="NUC"/>
    <property type="match status" value="1"/>
</dbReference>
<accession>R9GVS4</accession>
<evidence type="ECO:0000259" key="5">
    <source>
        <dbReference type="SMART" id="SM00892"/>
    </source>
</evidence>
<dbReference type="eggNOG" id="COG1864">
    <property type="taxonomic scope" value="Bacteria"/>
</dbReference>
<dbReference type="PATRIC" id="fig|1150600.3.peg.3767"/>
<dbReference type="PANTHER" id="PTHR13966:SF5">
    <property type="entry name" value="ENDONUCLEASE G, MITOCHONDRIAL"/>
    <property type="match status" value="1"/>
</dbReference>
<evidence type="ECO:0000256" key="2">
    <source>
        <dbReference type="PIRSR" id="PIRSR640255-2"/>
    </source>
</evidence>
<evidence type="ECO:0000313" key="6">
    <source>
        <dbReference type="EMBL" id="EOR93034.1"/>
    </source>
</evidence>
<dbReference type="InterPro" id="IPR020821">
    <property type="entry name" value="ENPP1-3/EXOG-like_nuc-like"/>
</dbReference>
<dbReference type="GO" id="GO:0004519">
    <property type="term" value="F:endonuclease activity"/>
    <property type="evidence" value="ECO:0007669"/>
    <property type="project" value="UniProtKB-KW"/>
</dbReference>
<dbReference type="InterPro" id="IPR040255">
    <property type="entry name" value="Non-specific_endonuclease"/>
</dbReference>
<feature type="region of interest" description="Disordered" evidence="3">
    <location>
        <begin position="174"/>
        <end position="217"/>
    </location>
</feature>